<keyword evidence="2" id="KW-1185">Reference proteome</keyword>
<dbReference type="EMBL" id="BAAAQX010000013">
    <property type="protein sequence ID" value="GAA2209688.1"/>
    <property type="molecule type" value="Genomic_DNA"/>
</dbReference>
<sequence>MTITSDIRLGVVRSIQYGLIAEPDIFAPQAQSLGAGLIRTFFYWSQLEPEPGHYDWSAVDAVLDQADANTELWFTLGSSSTWGTTRATDLLPASPPHDPAAYARLVRALVKHCGGRVRYWQCENEPSNPLFWAGTAGEYVTHLAGFHQAVKATDPQALVVLGGCPPTAFAEPGAEQDFFLQLIRDGEHSYDIFDIHLYGDPYQIPSIVAEVRSLTDKPVIVGEYNGPLLVQYPEAFEHLGEVLAAGALTPWHTMTIEDFRTGLFTAEPVRQAMRRLYNRMPDLPPTLQMFMTGCPADLEAERHRLNADDIIVRNVIALSCGIRRTVCWQLGPDALRPADPYAWLNLLFSKFTLLDYDDQGLLTVRHPSADAFAELAAQLSGAKSVVRVEVPGRPDAHVYEFVGTGRHVGWVHGSEPLSWRGTDLGARPVFIAE</sequence>
<protein>
    <submittedName>
        <fullName evidence="1">Uncharacterized protein</fullName>
    </submittedName>
</protein>
<dbReference type="PANTHER" id="PTHR12631">
    <property type="entry name" value="ALPHA-L-IDURONIDASE"/>
    <property type="match status" value="1"/>
</dbReference>
<evidence type="ECO:0000313" key="1">
    <source>
        <dbReference type="EMBL" id="GAA2209688.1"/>
    </source>
</evidence>
<dbReference type="RefSeq" id="WP_344479382.1">
    <property type="nucleotide sequence ID" value="NZ_BAAAQX010000013.1"/>
</dbReference>
<reference evidence="2" key="1">
    <citation type="journal article" date="2019" name="Int. J. Syst. Evol. Microbiol.">
        <title>The Global Catalogue of Microorganisms (GCM) 10K type strain sequencing project: providing services to taxonomists for standard genome sequencing and annotation.</title>
        <authorList>
            <consortium name="The Broad Institute Genomics Platform"/>
            <consortium name="The Broad Institute Genome Sequencing Center for Infectious Disease"/>
            <person name="Wu L."/>
            <person name="Ma J."/>
        </authorList>
    </citation>
    <scope>NUCLEOTIDE SEQUENCE [LARGE SCALE GENOMIC DNA]</scope>
    <source>
        <strain evidence="2">JCM 16114</strain>
    </source>
</reference>
<proteinExistence type="predicted"/>
<gene>
    <name evidence="1" type="ORF">GCM10009850_051470</name>
</gene>
<organism evidence="1 2">
    <name type="scientific">Nonomuraea monospora</name>
    <dbReference type="NCBI Taxonomy" id="568818"/>
    <lineage>
        <taxon>Bacteria</taxon>
        <taxon>Bacillati</taxon>
        <taxon>Actinomycetota</taxon>
        <taxon>Actinomycetes</taxon>
        <taxon>Streptosporangiales</taxon>
        <taxon>Streptosporangiaceae</taxon>
        <taxon>Nonomuraea</taxon>
    </lineage>
</organism>
<dbReference type="Gene3D" id="3.20.20.80">
    <property type="entry name" value="Glycosidases"/>
    <property type="match status" value="1"/>
</dbReference>
<dbReference type="InterPro" id="IPR051923">
    <property type="entry name" value="Glycosyl_Hydrolase_39"/>
</dbReference>
<dbReference type="PANTHER" id="PTHR12631:SF10">
    <property type="entry name" value="BETA-XYLOSIDASE-LIKE PROTEIN-RELATED"/>
    <property type="match status" value="1"/>
</dbReference>
<name>A0ABP5PGF0_9ACTN</name>
<dbReference type="SUPFAM" id="SSF51445">
    <property type="entry name" value="(Trans)glycosidases"/>
    <property type="match status" value="1"/>
</dbReference>
<dbReference type="Proteomes" id="UP001499843">
    <property type="component" value="Unassembled WGS sequence"/>
</dbReference>
<evidence type="ECO:0000313" key="2">
    <source>
        <dbReference type="Proteomes" id="UP001499843"/>
    </source>
</evidence>
<dbReference type="InterPro" id="IPR017853">
    <property type="entry name" value="GH"/>
</dbReference>
<comment type="caution">
    <text evidence="1">The sequence shown here is derived from an EMBL/GenBank/DDBJ whole genome shotgun (WGS) entry which is preliminary data.</text>
</comment>
<accession>A0ABP5PGF0</accession>